<comment type="caution">
    <text evidence="1">The sequence shown here is derived from an EMBL/GenBank/DDBJ whole genome shotgun (WGS) entry which is preliminary data.</text>
</comment>
<name>A0A2H0KUT1_9BACT</name>
<evidence type="ECO:0008006" key="3">
    <source>
        <dbReference type="Google" id="ProtNLM"/>
    </source>
</evidence>
<dbReference type="InterPro" id="IPR011330">
    <property type="entry name" value="Glyco_hydro/deAcase_b/a-brl"/>
</dbReference>
<sequence length="325" mass="37804">MDEQPIKLEKGIFILSLDTELAWGSHGEEKYMQYYRKERQVINELLSLFEKYKIKATWAMVGHLFLDSCRPINGVKHPEIVRPKCGWLKGDWFDVDPISNIQKANEWYGKDIVYKILNCKARQEIGCHTFSHVVVDDKDCEPECLDSELKVCRNLAWQQGVGLKSFVFPKNMVAHLDVLKKNKFLCFRGENDNWYKNFPAKLKKAIHVFDNYLMLPTRAVSPEKQEGIWNLAGSYFYVHKDGWAKFLPISFRVAKSKSGIKKAVQQKKIFHLWFHPFNIASSPKKLLAGLEKIFSYVNLWREKGSLENLTMGETAEYLNSMNHSS</sequence>
<proteinExistence type="predicted"/>
<protein>
    <recommendedName>
        <fullName evidence="3">NodB homology domain-containing protein</fullName>
    </recommendedName>
</protein>
<organism evidence="1 2">
    <name type="scientific">Candidatus Portnoybacteria bacterium CG11_big_fil_rev_8_21_14_0_20_40_15</name>
    <dbReference type="NCBI Taxonomy" id="1974817"/>
    <lineage>
        <taxon>Bacteria</taxon>
        <taxon>Candidatus Portnoyibacteriota</taxon>
    </lineage>
</organism>
<accession>A0A2H0KUT1</accession>
<gene>
    <name evidence="1" type="ORF">COV84_02625</name>
</gene>
<reference evidence="1 2" key="1">
    <citation type="submission" date="2017-09" db="EMBL/GenBank/DDBJ databases">
        <title>Depth-based differentiation of microbial function through sediment-hosted aquifers and enrichment of novel symbionts in the deep terrestrial subsurface.</title>
        <authorList>
            <person name="Probst A.J."/>
            <person name="Ladd B."/>
            <person name="Jarett J.K."/>
            <person name="Geller-Mcgrath D.E."/>
            <person name="Sieber C.M."/>
            <person name="Emerson J.B."/>
            <person name="Anantharaman K."/>
            <person name="Thomas B.C."/>
            <person name="Malmstrom R."/>
            <person name="Stieglmeier M."/>
            <person name="Klingl A."/>
            <person name="Woyke T."/>
            <person name="Ryan C.M."/>
            <person name="Banfield J.F."/>
        </authorList>
    </citation>
    <scope>NUCLEOTIDE SEQUENCE [LARGE SCALE GENOMIC DNA]</scope>
    <source>
        <strain evidence="1">CG11_big_fil_rev_8_21_14_0_20_40_15</strain>
    </source>
</reference>
<dbReference type="SUPFAM" id="SSF88713">
    <property type="entry name" value="Glycoside hydrolase/deacetylase"/>
    <property type="match status" value="1"/>
</dbReference>
<dbReference type="Proteomes" id="UP000229317">
    <property type="component" value="Unassembled WGS sequence"/>
</dbReference>
<dbReference type="EMBL" id="PCVO01000038">
    <property type="protein sequence ID" value="PIQ75174.1"/>
    <property type="molecule type" value="Genomic_DNA"/>
</dbReference>
<dbReference type="GO" id="GO:0005975">
    <property type="term" value="P:carbohydrate metabolic process"/>
    <property type="evidence" value="ECO:0007669"/>
    <property type="project" value="InterPro"/>
</dbReference>
<dbReference type="AlphaFoldDB" id="A0A2H0KUT1"/>
<evidence type="ECO:0000313" key="1">
    <source>
        <dbReference type="EMBL" id="PIQ75174.1"/>
    </source>
</evidence>
<dbReference type="Gene3D" id="3.20.20.370">
    <property type="entry name" value="Glycoside hydrolase/deacetylase"/>
    <property type="match status" value="1"/>
</dbReference>
<evidence type="ECO:0000313" key="2">
    <source>
        <dbReference type="Proteomes" id="UP000229317"/>
    </source>
</evidence>